<feature type="region of interest" description="Disordered" evidence="1">
    <location>
        <begin position="27"/>
        <end position="54"/>
    </location>
</feature>
<dbReference type="RefSeq" id="WP_345081438.1">
    <property type="nucleotide sequence ID" value="NZ_BAABFA010000010.1"/>
</dbReference>
<evidence type="ECO:0000256" key="1">
    <source>
        <dbReference type="SAM" id="MobiDB-lite"/>
    </source>
</evidence>
<reference evidence="4" key="1">
    <citation type="journal article" date="2019" name="Int. J. Syst. Evol. Microbiol.">
        <title>The Global Catalogue of Microorganisms (GCM) 10K type strain sequencing project: providing services to taxonomists for standard genome sequencing and annotation.</title>
        <authorList>
            <consortium name="The Broad Institute Genomics Platform"/>
            <consortium name="The Broad Institute Genome Sequencing Center for Infectious Disease"/>
            <person name="Wu L."/>
            <person name="Ma J."/>
        </authorList>
    </citation>
    <scope>NUCLEOTIDE SEQUENCE [LARGE SCALE GENOMIC DNA]</scope>
    <source>
        <strain evidence="4">JCM 32105</strain>
    </source>
</reference>
<keyword evidence="4" id="KW-1185">Reference proteome</keyword>
<gene>
    <name evidence="3" type="ORF">GCM10023093_16610</name>
</gene>
<name>A0ABP8NCJ8_9BACT</name>
<sequence length="374" mass="42556">MLKKFVYLTACSLFTLGVQQVAAQQAPRESHALPSADAGETDDDGSEEGAKGGAAESEYIDTIPRYAGFFFEVGSNFNFLNADARIEDIIYGGVRYYDDRLLRLTPHGSHTRQYLGIDMGASYFTSQNYNFSNFSTFQNVNPTQVNADSIRYTRKYSTQNLNVYVNQLSLFVNPNTFWSLNDKGNIRIGVGLHAEMYKMNYRFSYNNTTVLDTQDITVSRDTFYARRPLTSLQDTFSVPNFYGYFGISIPFHVEQKYIRARFKMTFGSIVLGQENDAIRGYYDMSVQGNANSLAAPILLTNKFFYLFDASLTEPHTNISITANIRGTFPRNVPVYNVLLTKRFYLPKLFKGLAHMTTSAPTSEEREDDRHHHDH</sequence>
<feature type="signal peptide" evidence="2">
    <location>
        <begin position="1"/>
        <end position="23"/>
    </location>
</feature>
<protein>
    <recommendedName>
        <fullName evidence="5">DUF4421 domain-containing protein</fullName>
    </recommendedName>
</protein>
<organism evidence="3 4">
    <name type="scientific">Nemorincola caseinilytica</name>
    <dbReference type="NCBI Taxonomy" id="2054315"/>
    <lineage>
        <taxon>Bacteria</taxon>
        <taxon>Pseudomonadati</taxon>
        <taxon>Bacteroidota</taxon>
        <taxon>Chitinophagia</taxon>
        <taxon>Chitinophagales</taxon>
        <taxon>Chitinophagaceae</taxon>
        <taxon>Nemorincola</taxon>
    </lineage>
</organism>
<evidence type="ECO:0000256" key="2">
    <source>
        <dbReference type="SAM" id="SignalP"/>
    </source>
</evidence>
<dbReference type="Proteomes" id="UP001500067">
    <property type="component" value="Unassembled WGS sequence"/>
</dbReference>
<evidence type="ECO:0008006" key="5">
    <source>
        <dbReference type="Google" id="ProtNLM"/>
    </source>
</evidence>
<accession>A0ABP8NCJ8</accession>
<comment type="caution">
    <text evidence="3">The sequence shown here is derived from an EMBL/GenBank/DDBJ whole genome shotgun (WGS) entry which is preliminary data.</text>
</comment>
<proteinExistence type="predicted"/>
<evidence type="ECO:0000313" key="3">
    <source>
        <dbReference type="EMBL" id="GAA4465071.1"/>
    </source>
</evidence>
<dbReference type="EMBL" id="BAABFA010000010">
    <property type="protein sequence ID" value="GAA4465071.1"/>
    <property type="molecule type" value="Genomic_DNA"/>
</dbReference>
<evidence type="ECO:0000313" key="4">
    <source>
        <dbReference type="Proteomes" id="UP001500067"/>
    </source>
</evidence>
<keyword evidence="2" id="KW-0732">Signal</keyword>
<feature type="chain" id="PRO_5045707516" description="DUF4421 domain-containing protein" evidence="2">
    <location>
        <begin position="24"/>
        <end position="374"/>
    </location>
</feature>